<keyword evidence="1 5" id="KW-0808">Transferase</keyword>
<dbReference type="GO" id="GO:0003723">
    <property type="term" value="F:RNA binding"/>
    <property type="evidence" value="ECO:0007669"/>
    <property type="project" value="InterPro"/>
</dbReference>
<sequence length="637" mass="73328">MPMLNKLVKKGIHENLFVGLIVWAILIPETLRMHIQTSDIWWWQYEDDADFFKQIKTRFTSRLKAVQNLVPLDLTPLFELEVLVNRGIGEVDWHSEEENRTLPNTTHIATNDIYQSATKLFLRMCAKKVRPTRAKWGSYWSHRWEWAPTGAYHSQYEEDQKYQAEESTLRNKFFSFNLMPDYEIDHFLGRPPEMVAWPSTKYEWGKQRAIYGVDITNFILSGYGMMGCEDVLSDMFPIGKSASEENVKNTVKEVLHNGVPYCFDFEDFNSQHTIAGMQAVLQAYGAVFKTYLEPEQLASIAWTIDALDKTEVRRGDGSTYRCAATLLSGWRLTTFMNTVLNFVYTEISTRDDPVVSTHNGDDVLCGVTRLSQVQNLQHVAKENNIRFQKSKCYLAATAEFLRVDHYSGNGSQYMARAVSTFVHGPTESCVPNDIRSIVKAIDTRRRELISRGASVDIVNRLTIEQLAYSAHKWDMATIDLIHLTNTHVSLGGITEELSPQTTRYRFKRIEMDRQYTTKYDNDKKKYFCGTGAYAELLTHRLVDPQYKEKIQKQATKAIFAVTQLNKFGVEKILNKPDNVDNLRAQQYGMFRKEHHGIKVVLAKTYNIPLLAINVDDSPLVARLKEEYDIIAAMDIPY</sequence>
<dbReference type="GO" id="GO:0000166">
    <property type="term" value="F:nucleotide binding"/>
    <property type="evidence" value="ECO:0007669"/>
    <property type="project" value="UniProtKB-KW"/>
</dbReference>
<dbReference type="EC" id="2.7.7.48" evidence="5"/>
<evidence type="ECO:0000256" key="4">
    <source>
        <dbReference type="ARBA" id="ARBA00048744"/>
    </source>
</evidence>
<proteinExistence type="predicted"/>
<keyword evidence="2 5" id="KW-0548">Nucleotidyltransferase</keyword>
<name>A0AA51YGY8_9VIRU</name>
<keyword evidence="3 5" id="KW-0547">Nucleotide-binding</keyword>
<evidence type="ECO:0000256" key="1">
    <source>
        <dbReference type="ARBA" id="ARBA00022679"/>
    </source>
</evidence>
<reference evidence="6" key="1">
    <citation type="journal article" date="2023" name="Viruses">
        <title>Mycoviruses in the Rust Fungus Uromyces fabae.</title>
        <authorList>
            <person name="Seitz J.M."/>
            <person name="Voegele R.T."/>
            <person name="Link T.I."/>
        </authorList>
    </citation>
    <scope>NUCLEOTIDE SEQUENCE</scope>
    <source>
        <strain evidence="6">Ufvs_3</strain>
    </source>
</reference>
<protein>
    <recommendedName>
        <fullName evidence="5">RNA-directed RNA polymerase</fullName>
        <ecNumber evidence="5">2.7.7.48</ecNumber>
    </recommendedName>
</protein>
<dbReference type="GO" id="GO:0003968">
    <property type="term" value="F:RNA-directed RNA polymerase activity"/>
    <property type="evidence" value="ECO:0007669"/>
    <property type="project" value="UniProtKB-KW"/>
</dbReference>
<evidence type="ECO:0000313" key="6">
    <source>
        <dbReference type="EMBL" id="WMV64382.1"/>
    </source>
</evidence>
<dbReference type="GO" id="GO:0006351">
    <property type="term" value="P:DNA-templated transcription"/>
    <property type="evidence" value="ECO:0007669"/>
    <property type="project" value="InterPro"/>
</dbReference>
<dbReference type="InterPro" id="IPR043502">
    <property type="entry name" value="DNA/RNA_pol_sf"/>
</dbReference>
<keyword evidence="5" id="KW-0693">Viral RNA replication</keyword>
<comment type="catalytic activity">
    <reaction evidence="4 5">
        <text>RNA(n) + a ribonucleoside 5'-triphosphate = RNA(n+1) + diphosphate</text>
        <dbReference type="Rhea" id="RHEA:21248"/>
        <dbReference type="Rhea" id="RHEA-COMP:14527"/>
        <dbReference type="Rhea" id="RHEA-COMP:17342"/>
        <dbReference type="ChEBI" id="CHEBI:33019"/>
        <dbReference type="ChEBI" id="CHEBI:61557"/>
        <dbReference type="ChEBI" id="CHEBI:140395"/>
        <dbReference type="EC" id="2.7.7.48"/>
    </reaction>
</comment>
<evidence type="ECO:0000256" key="3">
    <source>
        <dbReference type="ARBA" id="ARBA00022741"/>
    </source>
</evidence>
<evidence type="ECO:0000256" key="2">
    <source>
        <dbReference type="ARBA" id="ARBA00022695"/>
    </source>
</evidence>
<keyword evidence="5 6" id="KW-0696">RNA-directed RNA polymerase</keyword>
<reference evidence="6" key="2">
    <citation type="submission" date="2023-05" db="EMBL/GenBank/DDBJ databases">
        <authorList>
            <person name="Seitz J."/>
            <person name="Voegele R.T."/>
            <person name="Link T.I."/>
        </authorList>
    </citation>
    <scope>NUCLEOTIDE SEQUENCE</scope>
    <source>
        <strain evidence="6">Ufvs_3</strain>
    </source>
</reference>
<accession>A0AA51YGY8</accession>
<dbReference type="InterPro" id="IPR001795">
    <property type="entry name" value="RNA-dir_pol_luteovirus"/>
</dbReference>
<organism evidence="6">
    <name type="scientific">Uromyces fabae virus</name>
    <dbReference type="NCBI Taxonomy" id="3069272"/>
    <lineage>
        <taxon>Viruses</taxon>
        <taxon>Riboviria</taxon>
    </lineage>
</organism>
<dbReference type="EMBL" id="OQ995226">
    <property type="protein sequence ID" value="WMV64382.1"/>
    <property type="molecule type" value="Genomic_RNA"/>
</dbReference>
<dbReference type="SUPFAM" id="SSF56672">
    <property type="entry name" value="DNA/RNA polymerases"/>
    <property type="match status" value="1"/>
</dbReference>
<evidence type="ECO:0000256" key="5">
    <source>
        <dbReference type="RuleBase" id="RU364050"/>
    </source>
</evidence>
<dbReference type="Pfam" id="PF02123">
    <property type="entry name" value="RdRP_4"/>
    <property type="match status" value="1"/>
</dbReference>